<sequence>MRIGAGIGFRVLYCKSPTMKLPYITISCLLVFVFSSCKSLSKLGAKDDSVAKTSNAARRTGNPQFIDQIEVTPGAVVTSRHKTSTTTSKRSNTTGAERMPGYGLSSVEIEKANYLQLKYAVLMDATVEQLTNIPLLESIDKWWGTKYCLGGATDNCIDCSAFTQIIMRDVYKHNLPRTAQEQYDACEKVQLEDLKEGDLVFFQTSGRSISHVGVYLLNNKFVHAATSGGVMISDLNDKYWQPRYRGAGRLTDN</sequence>
<dbReference type="InterPro" id="IPR052062">
    <property type="entry name" value="Murein_DD/LD_carboxypeptidase"/>
</dbReference>
<evidence type="ECO:0000313" key="8">
    <source>
        <dbReference type="Proteomes" id="UP000198711"/>
    </source>
</evidence>
<evidence type="ECO:0000256" key="4">
    <source>
        <dbReference type="ARBA" id="ARBA00022801"/>
    </source>
</evidence>
<comment type="similarity">
    <text evidence="1">Belongs to the peptidase C40 family.</text>
</comment>
<organism evidence="7 8">
    <name type="scientific">Hydrobacter penzbergensis</name>
    <dbReference type="NCBI Taxonomy" id="1235997"/>
    <lineage>
        <taxon>Bacteria</taxon>
        <taxon>Pseudomonadati</taxon>
        <taxon>Bacteroidota</taxon>
        <taxon>Chitinophagia</taxon>
        <taxon>Chitinophagales</taxon>
        <taxon>Chitinophagaceae</taxon>
        <taxon>Hydrobacter</taxon>
    </lineage>
</organism>
<dbReference type="SUPFAM" id="SSF54001">
    <property type="entry name" value="Cysteine proteinases"/>
    <property type="match status" value="1"/>
</dbReference>
<evidence type="ECO:0000256" key="2">
    <source>
        <dbReference type="ARBA" id="ARBA00022670"/>
    </source>
</evidence>
<keyword evidence="2" id="KW-0645">Protease</keyword>
<dbReference type="GO" id="GO:0006508">
    <property type="term" value="P:proteolysis"/>
    <property type="evidence" value="ECO:0007669"/>
    <property type="project" value="UniProtKB-KW"/>
</dbReference>
<dbReference type="InterPro" id="IPR038765">
    <property type="entry name" value="Papain-like_cys_pep_sf"/>
</dbReference>
<dbReference type="EMBL" id="FNNO01000018">
    <property type="protein sequence ID" value="SDX50762.1"/>
    <property type="molecule type" value="Genomic_DNA"/>
</dbReference>
<keyword evidence="4" id="KW-0378">Hydrolase</keyword>
<comment type="caution">
    <text evidence="7">The sequence shown here is derived from an EMBL/GenBank/DDBJ whole genome shotgun (WGS) entry which is preliminary data.</text>
</comment>
<accession>A0A8X8IHR2</accession>
<reference evidence="7 8" key="1">
    <citation type="submission" date="2016-10" db="EMBL/GenBank/DDBJ databases">
        <authorList>
            <person name="Varghese N."/>
            <person name="Submissions S."/>
        </authorList>
    </citation>
    <scope>NUCLEOTIDE SEQUENCE [LARGE SCALE GENOMIC DNA]</scope>
    <source>
        <strain evidence="7 8">DSM 25353</strain>
    </source>
</reference>
<evidence type="ECO:0000256" key="5">
    <source>
        <dbReference type="ARBA" id="ARBA00022807"/>
    </source>
</evidence>
<proteinExistence type="inferred from homology"/>
<dbReference type="InterPro" id="IPR000064">
    <property type="entry name" value="NLP_P60_dom"/>
</dbReference>
<evidence type="ECO:0000256" key="3">
    <source>
        <dbReference type="ARBA" id="ARBA00022729"/>
    </source>
</evidence>
<keyword evidence="8" id="KW-1185">Reference proteome</keyword>
<evidence type="ECO:0000259" key="6">
    <source>
        <dbReference type="PROSITE" id="PS51935"/>
    </source>
</evidence>
<dbReference type="PANTHER" id="PTHR47360:SF1">
    <property type="entry name" value="ENDOPEPTIDASE NLPC-RELATED"/>
    <property type="match status" value="1"/>
</dbReference>
<evidence type="ECO:0000313" key="7">
    <source>
        <dbReference type="EMBL" id="SDX50762.1"/>
    </source>
</evidence>
<dbReference type="AlphaFoldDB" id="A0A8X8IHR2"/>
<dbReference type="GO" id="GO:0008234">
    <property type="term" value="F:cysteine-type peptidase activity"/>
    <property type="evidence" value="ECO:0007669"/>
    <property type="project" value="UniProtKB-KW"/>
</dbReference>
<dbReference type="Proteomes" id="UP000198711">
    <property type="component" value="Unassembled WGS sequence"/>
</dbReference>
<name>A0A8X8IHR2_9BACT</name>
<dbReference type="PROSITE" id="PS51935">
    <property type="entry name" value="NLPC_P60"/>
    <property type="match status" value="1"/>
</dbReference>
<dbReference type="Pfam" id="PF00877">
    <property type="entry name" value="NLPC_P60"/>
    <property type="match status" value="1"/>
</dbReference>
<dbReference type="PANTHER" id="PTHR47360">
    <property type="entry name" value="MUREIN DD-ENDOPEPTIDASE MEPS/MUREIN LD-CARBOXYPEPTIDASE"/>
    <property type="match status" value="1"/>
</dbReference>
<keyword evidence="3" id="KW-0732">Signal</keyword>
<keyword evidence="7" id="KW-0449">Lipoprotein</keyword>
<gene>
    <name evidence="7" type="ORF">SAMN05444410_11828</name>
</gene>
<keyword evidence="5" id="KW-0788">Thiol protease</keyword>
<feature type="domain" description="NlpC/P60" evidence="6">
    <location>
        <begin position="129"/>
        <end position="251"/>
    </location>
</feature>
<evidence type="ECO:0000256" key="1">
    <source>
        <dbReference type="ARBA" id="ARBA00007074"/>
    </source>
</evidence>
<dbReference type="Gene3D" id="3.90.1720.10">
    <property type="entry name" value="endopeptidase domain like (from Nostoc punctiforme)"/>
    <property type="match status" value="1"/>
</dbReference>
<protein>
    <submittedName>
        <fullName evidence="7">Lipoprotein Spr</fullName>
    </submittedName>
</protein>